<dbReference type="InterPro" id="IPR027159">
    <property type="entry name" value="CBP80"/>
</dbReference>
<dbReference type="GO" id="GO:0008380">
    <property type="term" value="P:RNA splicing"/>
    <property type="evidence" value="ECO:0007669"/>
    <property type="project" value="UniProtKB-KW"/>
</dbReference>
<gene>
    <name evidence="14" type="primary">Dyak\GE25733</name>
    <name evidence="14" type="synonym">dyak_GLEANR_9339</name>
    <name evidence="14" type="synonym">GE25733</name>
    <name evidence="14" type="ORF">Dyak_GE25733</name>
</gene>
<dbReference type="InterPro" id="IPR016024">
    <property type="entry name" value="ARM-type_fold"/>
</dbReference>
<keyword evidence="8" id="KW-0508">mRNA splicing</keyword>
<dbReference type="eggNOG" id="KOG1104">
    <property type="taxonomic scope" value="Eukaryota"/>
</dbReference>
<dbReference type="PhylomeDB" id="B4PQV0"/>
<sequence>METKTSGRRKRQDSADGEEEADLRLKRTAETKAATVERLMRGLGLQDGTSLELRLANLSYLAYLLSKGISGELKKHIMSLLITCVGSHPGQASVYATFVGLLNVGDFDFVSECLSFMLQKAYESMHTRDWSKCRGVVHFLVDLYNCQVIPSSSLLNLLAVFLKECEALRDPDDVVVAAPQTRRDWLAYCVLSAMPLIGKDLEGEAAFEKLMVSLQIYIKKRCAMHTTMLSVWRDLKQRDYLELLWQQVDGLRQEHWAEPEHQLIPRLYMAFDETLSHGQMHYIRDFQLAPHEQGCRYPPPRVCFRIFSYDSVGEIHHLPSPVRIERHLLEAQIQDMLHSFHKERRICADSLLGYAASKPQLPVYHCIVEVILGEMLQLPTAQWININYGALLVQLCKGQPDKVPQVVVQAMDILFNRLGSMSVACFDRLVNWVSHHISNFGFICQWSKWAQSLPSPIDPSASNLQPKVVFLRELIKKCLRLSYQQRIAEMVPDTLAGFLPPPTLPHFKFVDEKLPGAILSKSLLEAMRSKQSCPEMISEIISATTGIGPLLKINVFTQNCLHLGSKSFSHTFAILSKYHSVFKDLAAGDPEKQLAILNGIFDVWVASDQYKFVVSEKLVKMEIIDPNSVVNWIFDPMMRQELTKMYVWELLHSTVRHQKRVQHAIEVVDVDDPSASDPIVKGILLSIVQRFVKTLSGAPVADEGTEEHYWFQWVLGRLQETLFIYADDCKTFSCKLLKICETSEVRPEISKTIEAFVAYIM</sequence>
<dbReference type="SMART" id="SM00543">
    <property type="entry name" value="MIF4G"/>
    <property type="match status" value="1"/>
</dbReference>
<evidence type="ECO:0000256" key="7">
    <source>
        <dbReference type="ARBA" id="ARBA00023158"/>
    </source>
</evidence>
<dbReference type="GO" id="GO:0006406">
    <property type="term" value="P:mRNA export from nucleus"/>
    <property type="evidence" value="ECO:0007669"/>
    <property type="project" value="InterPro"/>
</dbReference>
<reference evidence="14 15" key="2">
    <citation type="journal article" date="2007" name="PLoS Biol.">
        <title>Principles of genome evolution in the Drosophila melanogaster species group.</title>
        <authorList>
            <person name="Ranz J.M."/>
            <person name="Maurin D."/>
            <person name="Chan Y.S."/>
            <person name="von Grotthuss M."/>
            <person name="Hillier L.W."/>
            <person name="Roote J."/>
            <person name="Ashburner M."/>
            <person name="Bergman C.M."/>
        </authorList>
    </citation>
    <scope>NUCLEOTIDE SEQUENCE [LARGE SCALE GENOMIC DNA]</scope>
    <source>
        <strain evidence="15">Tai18E2 / Tucson 14021-0261.01</strain>
    </source>
</reference>
<organism evidence="14 15">
    <name type="scientific">Drosophila yakuba</name>
    <name type="common">Fruit fly</name>
    <dbReference type="NCBI Taxonomy" id="7245"/>
    <lineage>
        <taxon>Eukaryota</taxon>
        <taxon>Metazoa</taxon>
        <taxon>Ecdysozoa</taxon>
        <taxon>Arthropoda</taxon>
        <taxon>Hexapoda</taxon>
        <taxon>Insecta</taxon>
        <taxon>Pterygota</taxon>
        <taxon>Neoptera</taxon>
        <taxon>Endopterygota</taxon>
        <taxon>Diptera</taxon>
        <taxon>Brachycera</taxon>
        <taxon>Muscomorpha</taxon>
        <taxon>Ephydroidea</taxon>
        <taxon>Drosophilidae</taxon>
        <taxon>Drosophila</taxon>
        <taxon>Sophophora</taxon>
    </lineage>
</organism>
<keyword evidence="9" id="KW-0539">Nucleus</keyword>
<dbReference type="Gene3D" id="1.25.40.180">
    <property type="match status" value="3"/>
</dbReference>
<dbReference type="SUPFAM" id="SSF48371">
    <property type="entry name" value="ARM repeat"/>
    <property type="match status" value="3"/>
</dbReference>
<name>B4PQV0_DROYA</name>
<keyword evidence="15" id="KW-1185">Reference proteome</keyword>
<keyword evidence="7" id="KW-0943">RNA-mediated gene silencing</keyword>
<comment type="similarity">
    <text evidence="2">Belongs to the NCBP1 family.</text>
</comment>
<dbReference type="OMA" id="GCKSFTH"/>
<dbReference type="GO" id="GO:0031047">
    <property type="term" value="P:regulatory ncRNA-mediated gene silencing"/>
    <property type="evidence" value="ECO:0007669"/>
    <property type="project" value="UniProtKB-KW"/>
</dbReference>
<reference evidence="14 15" key="1">
    <citation type="journal article" date="2007" name="Nature">
        <title>Evolution of genes and genomes on the Drosophila phylogeny.</title>
        <authorList>
            <consortium name="Drosophila 12 Genomes Consortium"/>
            <person name="Clark A.G."/>
            <person name="Eisen M.B."/>
            <person name="Smith D.R."/>
            <person name="Bergman C.M."/>
            <person name="Oliver B."/>
            <person name="Markow T.A."/>
            <person name="Kaufman T.C."/>
            <person name="Kellis M."/>
            <person name="Gelbart W."/>
            <person name="Iyer V.N."/>
            <person name="Pollard D.A."/>
            <person name="Sackton T.B."/>
            <person name="Larracuente A.M."/>
            <person name="Singh N.D."/>
            <person name="Abad J.P."/>
            <person name="Abt D.N."/>
            <person name="Adryan B."/>
            <person name="Aguade M."/>
            <person name="Akashi H."/>
            <person name="Anderson W.W."/>
            <person name="Aquadro C.F."/>
            <person name="Ardell D.H."/>
            <person name="Arguello R."/>
            <person name="Artieri C.G."/>
            <person name="Barbash D.A."/>
            <person name="Barker D."/>
            <person name="Barsanti P."/>
            <person name="Batterham P."/>
            <person name="Batzoglou S."/>
            <person name="Begun D."/>
            <person name="Bhutkar A."/>
            <person name="Blanco E."/>
            <person name="Bosak S.A."/>
            <person name="Bradley R.K."/>
            <person name="Brand A.D."/>
            <person name="Brent M.R."/>
            <person name="Brooks A.N."/>
            <person name="Brown R.H."/>
            <person name="Butlin R.K."/>
            <person name="Caggese C."/>
            <person name="Calvi B.R."/>
            <person name="Bernardo de Carvalho A."/>
            <person name="Caspi A."/>
            <person name="Castrezana S."/>
            <person name="Celniker S.E."/>
            <person name="Chang J.L."/>
            <person name="Chapple C."/>
            <person name="Chatterji S."/>
            <person name="Chinwalla A."/>
            <person name="Civetta A."/>
            <person name="Clifton S.W."/>
            <person name="Comeron J.M."/>
            <person name="Costello J.C."/>
            <person name="Coyne J.A."/>
            <person name="Daub J."/>
            <person name="David R.G."/>
            <person name="Delcher A.L."/>
            <person name="Delehaunty K."/>
            <person name="Do C.B."/>
            <person name="Ebling H."/>
            <person name="Edwards K."/>
            <person name="Eickbush T."/>
            <person name="Evans J.D."/>
            <person name="Filipski A."/>
            <person name="Findeiss S."/>
            <person name="Freyhult E."/>
            <person name="Fulton L."/>
            <person name="Fulton R."/>
            <person name="Garcia A.C."/>
            <person name="Gardiner A."/>
            <person name="Garfield D.A."/>
            <person name="Garvin B.E."/>
            <person name="Gibson G."/>
            <person name="Gilbert D."/>
            <person name="Gnerre S."/>
            <person name="Godfrey J."/>
            <person name="Good R."/>
            <person name="Gotea V."/>
            <person name="Gravely B."/>
            <person name="Greenberg A.J."/>
            <person name="Griffiths-Jones S."/>
            <person name="Gross S."/>
            <person name="Guigo R."/>
            <person name="Gustafson E.A."/>
            <person name="Haerty W."/>
            <person name="Hahn M.W."/>
            <person name="Halligan D.L."/>
            <person name="Halpern A.L."/>
            <person name="Halter G.M."/>
            <person name="Han M.V."/>
            <person name="Heger A."/>
            <person name="Hillier L."/>
            <person name="Hinrichs A.S."/>
            <person name="Holmes I."/>
            <person name="Hoskins R.A."/>
            <person name="Hubisz M.J."/>
            <person name="Hultmark D."/>
            <person name="Huntley M.A."/>
            <person name="Jaffe D.B."/>
            <person name="Jagadeeshan S."/>
            <person name="Jeck W.R."/>
            <person name="Johnson J."/>
            <person name="Jones C.D."/>
            <person name="Jordan W.C."/>
            <person name="Karpen G.H."/>
            <person name="Kataoka E."/>
            <person name="Keightley P.D."/>
            <person name="Kheradpour P."/>
            <person name="Kirkness E.F."/>
            <person name="Koerich L.B."/>
            <person name="Kristiansen K."/>
            <person name="Kudrna D."/>
            <person name="Kulathinal R.J."/>
            <person name="Kumar S."/>
            <person name="Kwok R."/>
            <person name="Lander E."/>
            <person name="Langley C.H."/>
            <person name="Lapoint R."/>
            <person name="Lazzaro B.P."/>
            <person name="Lee S.J."/>
            <person name="Levesque L."/>
            <person name="Li R."/>
            <person name="Lin C.F."/>
            <person name="Lin M.F."/>
            <person name="Lindblad-Toh K."/>
            <person name="Llopart A."/>
            <person name="Long M."/>
            <person name="Low L."/>
            <person name="Lozovsky E."/>
            <person name="Lu J."/>
            <person name="Luo M."/>
            <person name="Machado C.A."/>
            <person name="Makalowski W."/>
            <person name="Marzo M."/>
            <person name="Matsuda M."/>
            <person name="Matzkin L."/>
            <person name="McAllister B."/>
            <person name="McBride C.S."/>
            <person name="McKernan B."/>
            <person name="McKernan K."/>
            <person name="Mendez-Lago M."/>
            <person name="Minx P."/>
            <person name="Mollenhauer M.U."/>
            <person name="Montooth K."/>
            <person name="Mount S.M."/>
            <person name="Mu X."/>
            <person name="Myers E."/>
            <person name="Negre B."/>
            <person name="Newfeld S."/>
            <person name="Nielsen R."/>
            <person name="Noor M.A."/>
            <person name="O'Grady P."/>
            <person name="Pachter L."/>
            <person name="Papaceit M."/>
            <person name="Parisi M.J."/>
            <person name="Parisi M."/>
            <person name="Parts L."/>
            <person name="Pedersen J.S."/>
            <person name="Pesole G."/>
            <person name="Phillippy A.M."/>
            <person name="Ponting C.P."/>
            <person name="Pop M."/>
            <person name="Porcelli D."/>
            <person name="Powell J.R."/>
            <person name="Prohaska S."/>
            <person name="Pruitt K."/>
            <person name="Puig M."/>
            <person name="Quesneville H."/>
            <person name="Ram K.R."/>
            <person name="Rand D."/>
            <person name="Rasmussen M.D."/>
            <person name="Reed L.K."/>
            <person name="Reenan R."/>
            <person name="Reily A."/>
            <person name="Remington K.A."/>
            <person name="Rieger T.T."/>
            <person name="Ritchie M.G."/>
            <person name="Robin C."/>
            <person name="Rogers Y.H."/>
            <person name="Rohde C."/>
            <person name="Rozas J."/>
            <person name="Rubenfield M.J."/>
            <person name="Ruiz A."/>
            <person name="Russo S."/>
            <person name="Salzberg S.L."/>
            <person name="Sanchez-Gracia A."/>
            <person name="Saranga D.J."/>
            <person name="Sato H."/>
            <person name="Schaeffer S.W."/>
            <person name="Schatz M.C."/>
            <person name="Schlenke T."/>
            <person name="Schwartz R."/>
            <person name="Segarra C."/>
            <person name="Singh R.S."/>
            <person name="Sirot L."/>
            <person name="Sirota M."/>
            <person name="Sisneros N.B."/>
            <person name="Smith C.D."/>
            <person name="Smith T.F."/>
            <person name="Spieth J."/>
            <person name="Stage D.E."/>
            <person name="Stark A."/>
            <person name="Stephan W."/>
            <person name="Strausberg R.L."/>
            <person name="Strempel S."/>
            <person name="Sturgill D."/>
            <person name="Sutton G."/>
            <person name="Sutton G.G."/>
            <person name="Tao W."/>
            <person name="Teichmann S."/>
            <person name="Tobari Y.N."/>
            <person name="Tomimura Y."/>
            <person name="Tsolas J.M."/>
            <person name="Valente V.L."/>
            <person name="Venter E."/>
            <person name="Venter J.C."/>
            <person name="Vicario S."/>
            <person name="Vieira F.G."/>
            <person name="Vilella A.J."/>
            <person name="Villasante A."/>
            <person name="Walenz B."/>
            <person name="Wang J."/>
            <person name="Wasserman M."/>
            <person name="Watts T."/>
            <person name="Wilson D."/>
            <person name="Wilson R.K."/>
            <person name="Wing R.A."/>
            <person name="Wolfner M.F."/>
            <person name="Wong A."/>
            <person name="Wong G.K."/>
            <person name="Wu C.I."/>
            <person name="Wu G."/>
            <person name="Yamamoto D."/>
            <person name="Yang H.P."/>
            <person name="Yang S.P."/>
            <person name="Yorke J.A."/>
            <person name="Yoshida K."/>
            <person name="Zdobnov E."/>
            <person name="Zhang P."/>
            <person name="Zhang Y."/>
            <person name="Zimin A.V."/>
            <person name="Baldwin J."/>
            <person name="Abdouelleil A."/>
            <person name="Abdulkadir J."/>
            <person name="Abebe A."/>
            <person name="Abera B."/>
            <person name="Abreu J."/>
            <person name="Acer S.C."/>
            <person name="Aftuck L."/>
            <person name="Alexander A."/>
            <person name="An P."/>
            <person name="Anderson E."/>
            <person name="Anderson S."/>
            <person name="Arachi H."/>
            <person name="Azer M."/>
            <person name="Bachantsang P."/>
            <person name="Barry A."/>
            <person name="Bayul T."/>
            <person name="Berlin A."/>
            <person name="Bessette D."/>
            <person name="Bloom T."/>
            <person name="Blye J."/>
            <person name="Boguslavskiy L."/>
            <person name="Bonnet C."/>
            <person name="Boukhgalter B."/>
            <person name="Bourzgui I."/>
            <person name="Brown A."/>
            <person name="Cahill P."/>
            <person name="Channer S."/>
            <person name="Cheshatsang Y."/>
            <person name="Chuda L."/>
            <person name="Citroen M."/>
            <person name="Collymore A."/>
            <person name="Cooke P."/>
            <person name="Costello M."/>
            <person name="D'Aco K."/>
            <person name="Daza R."/>
            <person name="De Haan G."/>
            <person name="DeGray S."/>
            <person name="DeMaso C."/>
            <person name="Dhargay N."/>
            <person name="Dooley K."/>
            <person name="Dooley E."/>
            <person name="Doricent M."/>
            <person name="Dorje P."/>
            <person name="Dorjee K."/>
            <person name="Dupes A."/>
            <person name="Elong R."/>
            <person name="Falk J."/>
            <person name="Farina A."/>
            <person name="Faro S."/>
            <person name="Ferguson D."/>
            <person name="Fisher S."/>
            <person name="Foley C.D."/>
            <person name="Franke A."/>
            <person name="Friedrich D."/>
            <person name="Gadbois L."/>
            <person name="Gearin G."/>
            <person name="Gearin C.R."/>
            <person name="Giannoukos G."/>
            <person name="Goode T."/>
            <person name="Graham J."/>
            <person name="Grandbois E."/>
            <person name="Grewal S."/>
            <person name="Gyaltsen K."/>
            <person name="Hafez N."/>
            <person name="Hagos B."/>
            <person name="Hall J."/>
            <person name="Henson C."/>
            <person name="Hollinger A."/>
            <person name="Honan T."/>
            <person name="Huard M.D."/>
            <person name="Hughes L."/>
            <person name="Hurhula B."/>
            <person name="Husby M.E."/>
            <person name="Kamat A."/>
            <person name="Kanga B."/>
            <person name="Kashin S."/>
            <person name="Khazanovich D."/>
            <person name="Kisner P."/>
            <person name="Lance K."/>
            <person name="Lara M."/>
            <person name="Lee W."/>
            <person name="Lennon N."/>
            <person name="Letendre F."/>
            <person name="LeVine R."/>
            <person name="Lipovsky A."/>
            <person name="Liu X."/>
            <person name="Liu J."/>
            <person name="Liu S."/>
            <person name="Lokyitsang T."/>
            <person name="Lokyitsang Y."/>
            <person name="Lubonja R."/>
            <person name="Lui A."/>
            <person name="MacDonald P."/>
            <person name="Magnisalis V."/>
            <person name="Maru K."/>
            <person name="Matthews C."/>
            <person name="McCusker W."/>
            <person name="McDonough S."/>
            <person name="Mehta T."/>
            <person name="Meldrim J."/>
            <person name="Meneus L."/>
            <person name="Mihai O."/>
            <person name="Mihalev A."/>
            <person name="Mihova T."/>
            <person name="Mittelman R."/>
            <person name="Mlenga V."/>
            <person name="Montmayeur A."/>
            <person name="Mulrain L."/>
            <person name="Navidi A."/>
            <person name="Naylor J."/>
            <person name="Negash T."/>
            <person name="Nguyen T."/>
            <person name="Nguyen N."/>
            <person name="Nicol R."/>
            <person name="Norbu C."/>
            <person name="Norbu N."/>
            <person name="Novod N."/>
            <person name="O'Neill B."/>
            <person name="Osman S."/>
            <person name="Markiewicz E."/>
            <person name="Oyono O.L."/>
            <person name="Patti C."/>
            <person name="Phunkhang P."/>
            <person name="Pierre F."/>
            <person name="Priest M."/>
            <person name="Raghuraman S."/>
            <person name="Rege F."/>
            <person name="Reyes R."/>
            <person name="Rise C."/>
            <person name="Rogov P."/>
            <person name="Ross K."/>
            <person name="Ryan E."/>
            <person name="Settipalli S."/>
            <person name="Shea T."/>
            <person name="Sherpa N."/>
            <person name="Shi L."/>
            <person name="Shih D."/>
            <person name="Sparrow T."/>
            <person name="Spaulding J."/>
            <person name="Stalker J."/>
            <person name="Stange-Thomann N."/>
            <person name="Stavropoulos S."/>
            <person name="Stone C."/>
            <person name="Strader C."/>
            <person name="Tesfaye S."/>
            <person name="Thomson T."/>
            <person name="Thoulutsang Y."/>
            <person name="Thoulutsang D."/>
            <person name="Topham K."/>
            <person name="Topping I."/>
            <person name="Tsamla T."/>
            <person name="Vassiliev H."/>
            <person name="Vo A."/>
            <person name="Wangchuk T."/>
            <person name="Wangdi T."/>
            <person name="Weiand M."/>
            <person name="Wilkinson J."/>
            <person name="Wilson A."/>
            <person name="Yadav S."/>
            <person name="Young G."/>
            <person name="Yu Q."/>
            <person name="Zembek L."/>
            <person name="Zhong D."/>
            <person name="Zimmer A."/>
            <person name="Zwirko Z."/>
            <person name="Jaffe D.B."/>
            <person name="Alvarez P."/>
            <person name="Brockman W."/>
            <person name="Butler J."/>
            <person name="Chin C."/>
            <person name="Gnerre S."/>
            <person name="Grabherr M."/>
            <person name="Kleber M."/>
            <person name="Mauceli E."/>
            <person name="MacCallum I."/>
        </authorList>
    </citation>
    <scope>NUCLEOTIDE SEQUENCE [LARGE SCALE GENOMIC DNA]</scope>
    <source>
        <strain evidence="15">Tai18E2 / Tucson 14021-0261.01</strain>
    </source>
</reference>
<dbReference type="InterPro" id="IPR015172">
    <property type="entry name" value="MIF4G-like_typ-1"/>
</dbReference>
<comment type="subcellular location">
    <subcellularLocation>
        <location evidence="1">Nucleus</location>
    </subcellularLocation>
</comment>
<evidence type="ECO:0000256" key="2">
    <source>
        <dbReference type="ARBA" id="ARBA00007413"/>
    </source>
</evidence>
<evidence type="ECO:0000256" key="12">
    <source>
        <dbReference type="SAM" id="MobiDB-lite"/>
    </source>
</evidence>
<evidence type="ECO:0000256" key="6">
    <source>
        <dbReference type="ARBA" id="ARBA00023042"/>
    </source>
</evidence>
<evidence type="ECO:0000256" key="5">
    <source>
        <dbReference type="ARBA" id="ARBA00022664"/>
    </source>
</evidence>
<dbReference type="GO" id="GO:0003729">
    <property type="term" value="F:mRNA binding"/>
    <property type="evidence" value="ECO:0007669"/>
    <property type="project" value="TreeGrafter"/>
</dbReference>
<dbReference type="InterPro" id="IPR003890">
    <property type="entry name" value="MIF4G-like_typ-3"/>
</dbReference>
<evidence type="ECO:0000256" key="1">
    <source>
        <dbReference type="ARBA" id="ARBA00004123"/>
    </source>
</evidence>
<dbReference type="GO" id="GO:0005846">
    <property type="term" value="C:nuclear cap binding complex"/>
    <property type="evidence" value="ECO:0007669"/>
    <property type="project" value="InterPro"/>
</dbReference>
<dbReference type="Pfam" id="PF02854">
    <property type="entry name" value="MIF4G"/>
    <property type="match status" value="1"/>
</dbReference>
<dbReference type="Pfam" id="PF09090">
    <property type="entry name" value="MIF4G_like_2"/>
    <property type="match status" value="1"/>
</dbReference>
<evidence type="ECO:0000256" key="8">
    <source>
        <dbReference type="ARBA" id="ARBA00023187"/>
    </source>
</evidence>
<keyword evidence="5" id="KW-0507">mRNA processing</keyword>
<comment type="function">
    <text evidence="10">Component of the cap-binding complex (CBC), which binds cotranscriptionally to the 5'-cap of pre-mRNAs and is involved in various processes such as pre-mRNA splicing and RNA-mediated gene silencing (RNAi). The CBC complex is involved in miRNA-mediated RNA interference via its interaction with Ars2 and is required for primary microRNAs (miRNAs) processing. Also involved in innate immunity via the short interfering RNAs (siRNAs) processing machinery by restricting the viral RNA production. In the CBC complex, Cbp80 does not bind directly capped RNAs (m7GpppG-capped RNA) but is required to stabilize the movement of the N-terminal loop of Cbp20 and lock the CBC into a high affinity cap-binding state with the cap structure.</text>
</comment>
<dbReference type="GO" id="GO:0005634">
    <property type="term" value="C:nucleus"/>
    <property type="evidence" value="ECO:0007669"/>
    <property type="project" value="UniProtKB-SubCell"/>
</dbReference>
<evidence type="ECO:0000256" key="4">
    <source>
        <dbReference type="ARBA" id="ARBA00019879"/>
    </source>
</evidence>
<dbReference type="GO" id="GO:0000339">
    <property type="term" value="F:RNA cap binding"/>
    <property type="evidence" value="ECO:0007669"/>
    <property type="project" value="InterPro"/>
</dbReference>
<dbReference type="OrthoDB" id="10252707at2759"/>
<dbReference type="GO" id="GO:0006370">
    <property type="term" value="P:7-methylguanosine mRNA capping"/>
    <property type="evidence" value="ECO:0007669"/>
    <property type="project" value="UniProtKB-KW"/>
</dbReference>
<evidence type="ECO:0000256" key="3">
    <source>
        <dbReference type="ARBA" id="ARBA00011361"/>
    </source>
</evidence>
<dbReference type="SMR" id="B4PQV0"/>
<protein>
    <recommendedName>
        <fullName evidence="4">Nuclear cap-binding protein subunit 1</fullName>
    </recommendedName>
    <alternativeName>
        <fullName evidence="11">80 kDa nuclear cap-binding protein</fullName>
    </alternativeName>
</protein>
<dbReference type="EMBL" id="CM000160">
    <property type="protein sequence ID" value="EDW96274.1"/>
    <property type="molecule type" value="Genomic_DNA"/>
</dbReference>
<evidence type="ECO:0000256" key="10">
    <source>
        <dbReference type="ARBA" id="ARBA00024736"/>
    </source>
</evidence>
<comment type="subunit">
    <text evidence="3">Component of the nuclear cap-binding complex (CBC), a heterodimer composed of Cbp80 and Cbp20 that interacts with m7GpppG-capped RNA.</text>
</comment>
<keyword evidence="6" id="KW-0506">mRNA capping</keyword>
<evidence type="ECO:0000256" key="9">
    <source>
        <dbReference type="ARBA" id="ARBA00023242"/>
    </source>
</evidence>
<evidence type="ECO:0000313" key="14">
    <source>
        <dbReference type="EMBL" id="EDW96274.1"/>
    </source>
</evidence>
<dbReference type="AlphaFoldDB" id="B4PQV0"/>
<dbReference type="PANTHER" id="PTHR12412">
    <property type="entry name" value="CAP BINDING PROTEIN"/>
    <property type="match status" value="1"/>
</dbReference>
<dbReference type="KEGG" id="dya:Dyak_GE25733"/>
<dbReference type="Proteomes" id="UP000002282">
    <property type="component" value="Chromosome 3R"/>
</dbReference>
<accession>B4PQV0</accession>
<evidence type="ECO:0000259" key="13">
    <source>
        <dbReference type="SMART" id="SM00543"/>
    </source>
</evidence>
<dbReference type="HOGENOM" id="CLU_013207_0_0_1"/>
<feature type="compositionally biased region" description="Basic residues" evidence="12">
    <location>
        <begin position="1"/>
        <end position="11"/>
    </location>
</feature>
<feature type="domain" description="MIF4G" evidence="13">
    <location>
        <begin position="33"/>
        <end position="252"/>
    </location>
</feature>
<feature type="region of interest" description="Disordered" evidence="12">
    <location>
        <begin position="1"/>
        <end position="22"/>
    </location>
</feature>
<evidence type="ECO:0000256" key="11">
    <source>
        <dbReference type="ARBA" id="ARBA00030965"/>
    </source>
</evidence>
<dbReference type="InterPro" id="IPR015174">
    <property type="entry name" value="MIF4G-like_typ-2"/>
</dbReference>
<dbReference type="GO" id="GO:0000184">
    <property type="term" value="P:nuclear-transcribed mRNA catabolic process, nonsense-mediated decay"/>
    <property type="evidence" value="ECO:0007669"/>
    <property type="project" value="TreeGrafter"/>
</dbReference>
<evidence type="ECO:0000313" key="15">
    <source>
        <dbReference type="Proteomes" id="UP000002282"/>
    </source>
</evidence>
<proteinExistence type="inferred from homology"/>
<dbReference type="PANTHER" id="PTHR12412:SF2">
    <property type="entry name" value="NUCLEAR CAP-BINDING PROTEIN SUBUNIT 1"/>
    <property type="match status" value="1"/>
</dbReference>
<dbReference type="Pfam" id="PF09088">
    <property type="entry name" value="MIF4G_like"/>
    <property type="match status" value="1"/>
</dbReference>